<keyword evidence="3" id="KW-1185">Reference proteome</keyword>
<dbReference type="EMBL" id="JARQWQ010000052">
    <property type="protein sequence ID" value="KAK2556940.1"/>
    <property type="molecule type" value="Genomic_DNA"/>
</dbReference>
<dbReference type="Proteomes" id="UP001249851">
    <property type="component" value="Unassembled WGS sequence"/>
</dbReference>
<feature type="region of interest" description="Disordered" evidence="1">
    <location>
        <begin position="116"/>
        <end position="141"/>
    </location>
</feature>
<dbReference type="PANTHER" id="PTHR47331:SF5">
    <property type="entry name" value="RIBONUCLEASE H"/>
    <property type="match status" value="1"/>
</dbReference>
<dbReference type="InterPro" id="IPR008042">
    <property type="entry name" value="Retrotrans_Pao"/>
</dbReference>
<reference evidence="2" key="2">
    <citation type="journal article" date="2023" name="Science">
        <title>Genomic signatures of disease resistance in endangered staghorn corals.</title>
        <authorList>
            <person name="Vollmer S.V."/>
            <person name="Selwyn J.D."/>
            <person name="Despard B.A."/>
            <person name="Roesel C.L."/>
        </authorList>
    </citation>
    <scope>NUCLEOTIDE SEQUENCE</scope>
    <source>
        <strain evidence="2">K2</strain>
    </source>
</reference>
<dbReference type="InterPro" id="IPR043502">
    <property type="entry name" value="DNA/RNA_pol_sf"/>
</dbReference>
<dbReference type="CDD" id="cd01644">
    <property type="entry name" value="RT_pepA17"/>
    <property type="match status" value="1"/>
</dbReference>
<accession>A0AAD9V134</accession>
<evidence type="ECO:0000256" key="1">
    <source>
        <dbReference type="SAM" id="MobiDB-lite"/>
    </source>
</evidence>
<feature type="region of interest" description="Disordered" evidence="1">
    <location>
        <begin position="1"/>
        <end position="46"/>
    </location>
</feature>
<feature type="compositionally biased region" description="Basic and acidic residues" evidence="1">
    <location>
        <begin position="1"/>
        <end position="18"/>
    </location>
</feature>
<proteinExistence type="predicted"/>
<dbReference type="Pfam" id="PF05380">
    <property type="entry name" value="Peptidase_A17"/>
    <property type="match status" value="1"/>
</dbReference>
<dbReference type="PANTHER" id="PTHR47331">
    <property type="entry name" value="PHD-TYPE DOMAIN-CONTAINING PROTEIN"/>
    <property type="match status" value="1"/>
</dbReference>
<organism evidence="2 3">
    <name type="scientific">Acropora cervicornis</name>
    <name type="common">Staghorn coral</name>
    <dbReference type="NCBI Taxonomy" id="6130"/>
    <lineage>
        <taxon>Eukaryota</taxon>
        <taxon>Metazoa</taxon>
        <taxon>Cnidaria</taxon>
        <taxon>Anthozoa</taxon>
        <taxon>Hexacorallia</taxon>
        <taxon>Scleractinia</taxon>
        <taxon>Astrocoeniina</taxon>
        <taxon>Acroporidae</taxon>
        <taxon>Acropora</taxon>
    </lineage>
</organism>
<dbReference type="SUPFAM" id="SSF56672">
    <property type="entry name" value="DNA/RNA polymerases"/>
    <property type="match status" value="1"/>
</dbReference>
<name>A0AAD9V134_ACRCE</name>
<evidence type="ECO:0008006" key="4">
    <source>
        <dbReference type="Google" id="ProtNLM"/>
    </source>
</evidence>
<feature type="compositionally biased region" description="Polar residues" evidence="1">
    <location>
        <begin position="116"/>
        <end position="128"/>
    </location>
</feature>
<evidence type="ECO:0000313" key="2">
    <source>
        <dbReference type="EMBL" id="KAK2556940.1"/>
    </source>
</evidence>
<dbReference type="AlphaFoldDB" id="A0AAD9V134"/>
<reference evidence="2" key="1">
    <citation type="journal article" date="2023" name="G3 (Bethesda)">
        <title>Whole genome assembly and annotation of the endangered Caribbean coral Acropora cervicornis.</title>
        <authorList>
            <person name="Selwyn J.D."/>
            <person name="Vollmer S.V."/>
        </authorList>
    </citation>
    <scope>NUCLEOTIDE SEQUENCE</scope>
    <source>
        <strain evidence="2">K2</strain>
    </source>
</reference>
<sequence>MSRVIGEERKVQPPRDQRSGWSNRNKPFDARALTTGSEEVRVERKSDKRPPERCRLCKSAHSLDDCGKFAKMSYAEKLEVVKSNGLCLGCLRYGHMKRDCRGKKVCATCKGFHPTSLHNTTPRAPQQTERPETPLGSTEEKLNISGPDVQLKLSTVLGEDLVTSKKINDLVVCSINEEIEVSLPRTYSRDEIPAKRSLIPRPESVSGWSHLQRIANYLMPYQHDVDVGLLIGANCTKAIKPREVIPGADDDPYAVRTTLGWGVIRIMNCTTANSQENHCFCNRNVSREIDCNQTKLKTISHLVAKTQAKEVFAPAQLSKMLERDFSETSREDHTLSFLNKKFLNVLESNIQHRDDGHYEMPFPLKEEGLKLPNNRTLALSRLERLKQRLKRDRRYRDHYEAFMKEMIDKGQAERVPDDELQLTNGRVWYIPHHGVYHPQKPDKIRIVFDASAEFKGDSLNRHILQGPDLTNSLSGVLCRFRKEPIAFTCDVEGMFHQVFVNPEYRNLLRFLWWDNGNVDSTPTEYRMTVHLFGATSSPGCANFTLKRTADDFKELFGSEPATFVKKDFYVDDGLKSVPSATEASALIKSTKSLLAKGGFNLHKFISYSKEVIEAIPKEQRASGIKELDLSGDILPIERALGVQWCVQSDALQFRVVLKDKPLTRRGILASISSIYDPLGLAAPFLLQGKEILQDLCKNQAAWDAMVPDEIKAR</sequence>
<protein>
    <recommendedName>
        <fullName evidence="4">CCHC-type domain-containing protein</fullName>
    </recommendedName>
</protein>
<gene>
    <name evidence="2" type="ORF">P5673_020762</name>
</gene>
<comment type="caution">
    <text evidence="2">The sequence shown here is derived from an EMBL/GenBank/DDBJ whole genome shotgun (WGS) entry which is preliminary data.</text>
</comment>
<evidence type="ECO:0000313" key="3">
    <source>
        <dbReference type="Proteomes" id="UP001249851"/>
    </source>
</evidence>